<keyword evidence="4 15" id="KW-0963">Cytoplasm</keyword>
<feature type="domain" description="UmuC" evidence="16">
    <location>
        <begin position="8"/>
        <end position="192"/>
    </location>
</feature>
<evidence type="ECO:0000256" key="2">
    <source>
        <dbReference type="ARBA" id="ARBA00010945"/>
    </source>
</evidence>
<dbReference type="InterPro" id="IPR036775">
    <property type="entry name" value="DNA_pol_Y-fam_lit_finger_sf"/>
</dbReference>
<dbReference type="InterPro" id="IPR043128">
    <property type="entry name" value="Rev_trsase/Diguanyl_cyclase"/>
</dbReference>
<keyword evidence="18" id="KW-1185">Reference proteome</keyword>
<evidence type="ECO:0000313" key="18">
    <source>
        <dbReference type="Proteomes" id="UP000604765"/>
    </source>
</evidence>
<comment type="similarity">
    <text evidence="2 15">Belongs to the DNA polymerase type-Y family.</text>
</comment>
<keyword evidence="13 15" id="KW-0234">DNA repair</keyword>
<evidence type="ECO:0000256" key="9">
    <source>
        <dbReference type="ARBA" id="ARBA00022763"/>
    </source>
</evidence>
<evidence type="ECO:0000256" key="13">
    <source>
        <dbReference type="ARBA" id="ARBA00023204"/>
    </source>
</evidence>
<evidence type="ECO:0000256" key="14">
    <source>
        <dbReference type="ARBA" id="ARBA00049244"/>
    </source>
</evidence>
<dbReference type="CDD" id="cd03586">
    <property type="entry name" value="PolY_Pol_IV_kappa"/>
    <property type="match status" value="1"/>
</dbReference>
<comment type="subcellular location">
    <subcellularLocation>
        <location evidence="1 15">Cytoplasm</location>
    </subcellularLocation>
</comment>
<dbReference type="EC" id="2.7.7.7" evidence="15"/>
<dbReference type="Pfam" id="PF00817">
    <property type="entry name" value="IMS"/>
    <property type="match status" value="1"/>
</dbReference>
<dbReference type="Gene3D" id="3.40.1170.60">
    <property type="match status" value="1"/>
</dbReference>
<feature type="active site" evidence="15">
    <location>
        <position position="111"/>
    </location>
</feature>
<keyword evidence="3 15" id="KW-0515">Mutator protein</keyword>
<sequence>MASVSRKVIHVDMDAFYASIEERKEPALKTKPLIVARDPRTTGGRGVVSTANYQARKFGVHSAMSAQKALELCPQAVFRFSGFDLYRSVSNQIHQIFYEFTDAVESVALDEAYLDVTHNKRHLTDPIQIARMIQTKIWQTTHLTCSVGVSYNKFLAKEASDYAKPVGITIIDQRDAVEFLKKLPIQKFRGVGKKTAPKLEALNIETGEDLLKWSQMDLMKHFGKFGYILYERARGIDHRPVEYQRIRKSIGKERTFGPEIDTAAEVDTQLRRIAQMVVKTMAAKKKHGKTLVLKIRYKDFSTFTKRITFADYIKNDATEYVTLASDLLAEMPDISTGVRLLGITITNLADLSYENISLNLFNGEARSNSRFN</sequence>
<dbReference type="InterPro" id="IPR017961">
    <property type="entry name" value="DNA_pol_Y-fam_little_finger"/>
</dbReference>
<keyword evidence="11 15" id="KW-0239">DNA-directed DNA polymerase</keyword>
<evidence type="ECO:0000313" key="17">
    <source>
        <dbReference type="EMBL" id="GHP12625.1"/>
    </source>
</evidence>
<evidence type="ECO:0000259" key="16">
    <source>
        <dbReference type="PROSITE" id="PS50173"/>
    </source>
</evidence>
<evidence type="ECO:0000256" key="3">
    <source>
        <dbReference type="ARBA" id="ARBA00022457"/>
    </source>
</evidence>
<gene>
    <name evidence="15 17" type="primary">dinB</name>
    <name evidence="17" type="ORF">YK48G_00500</name>
</gene>
<dbReference type="Pfam" id="PF11799">
    <property type="entry name" value="IMS_C"/>
    <property type="match status" value="1"/>
</dbReference>
<name>A0ABQ3VUR1_9LACO</name>
<proteinExistence type="inferred from homology"/>
<comment type="catalytic activity">
    <reaction evidence="14 15">
        <text>DNA(n) + a 2'-deoxyribonucleoside 5'-triphosphate = DNA(n+1) + diphosphate</text>
        <dbReference type="Rhea" id="RHEA:22508"/>
        <dbReference type="Rhea" id="RHEA-COMP:17339"/>
        <dbReference type="Rhea" id="RHEA-COMP:17340"/>
        <dbReference type="ChEBI" id="CHEBI:33019"/>
        <dbReference type="ChEBI" id="CHEBI:61560"/>
        <dbReference type="ChEBI" id="CHEBI:173112"/>
        <dbReference type="EC" id="2.7.7.7"/>
    </reaction>
</comment>
<dbReference type="Gene3D" id="1.10.150.20">
    <property type="entry name" value="5' to 3' exonuclease, C-terminal subdomain"/>
    <property type="match status" value="1"/>
</dbReference>
<evidence type="ECO:0000256" key="5">
    <source>
        <dbReference type="ARBA" id="ARBA00022679"/>
    </source>
</evidence>
<keyword evidence="12 15" id="KW-0238">DNA-binding</keyword>
<dbReference type="SUPFAM" id="SSF100879">
    <property type="entry name" value="Lesion bypass DNA polymerase (Y-family), little finger domain"/>
    <property type="match status" value="1"/>
</dbReference>
<dbReference type="PANTHER" id="PTHR11076">
    <property type="entry name" value="DNA REPAIR POLYMERASE UMUC / TRANSFERASE FAMILY MEMBER"/>
    <property type="match status" value="1"/>
</dbReference>
<comment type="caution">
    <text evidence="17">The sequence shown here is derived from an EMBL/GenBank/DDBJ whole genome shotgun (WGS) entry which is preliminary data.</text>
</comment>
<keyword evidence="6 15" id="KW-0548">Nucleotidyltransferase</keyword>
<feature type="site" description="Substrate discrimination" evidence="15">
    <location>
        <position position="17"/>
    </location>
</feature>
<evidence type="ECO:0000256" key="8">
    <source>
        <dbReference type="ARBA" id="ARBA00022723"/>
    </source>
</evidence>
<keyword evidence="8 15" id="KW-0479">Metal-binding</keyword>
<evidence type="ECO:0000256" key="4">
    <source>
        <dbReference type="ARBA" id="ARBA00022490"/>
    </source>
</evidence>
<evidence type="ECO:0000256" key="7">
    <source>
        <dbReference type="ARBA" id="ARBA00022705"/>
    </source>
</evidence>
<evidence type="ECO:0000256" key="11">
    <source>
        <dbReference type="ARBA" id="ARBA00022932"/>
    </source>
</evidence>
<dbReference type="EMBL" id="BNJR01000004">
    <property type="protein sequence ID" value="GHP12625.1"/>
    <property type="molecule type" value="Genomic_DNA"/>
</dbReference>
<dbReference type="Gene3D" id="3.30.70.270">
    <property type="match status" value="1"/>
</dbReference>
<comment type="function">
    <text evidence="15">Poorly processive, error-prone DNA polymerase involved in untargeted mutagenesis. Copies undamaged DNA at stalled replication forks, which arise in vivo from mismatched or misaligned primer ends. These misaligned primers can be extended by PolIV. Exhibits no 3'-5' exonuclease (proofreading) activity. May be involved in translesional synthesis, in conjunction with the beta clamp from PolIII.</text>
</comment>
<comment type="cofactor">
    <cofactor evidence="15">
        <name>Mg(2+)</name>
        <dbReference type="ChEBI" id="CHEBI:18420"/>
    </cofactor>
    <text evidence="15">Binds 2 magnesium ions per subunit.</text>
</comment>
<evidence type="ECO:0000256" key="15">
    <source>
        <dbReference type="HAMAP-Rule" id="MF_01113"/>
    </source>
</evidence>
<organism evidence="17 18">
    <name type="scientific">Lentilactobacillus fungorum</name>
    <dbReference type="NCBI Taxonomy" id="2201250"/>
    <lineage>
        <taxon>Bacteria</taxon>
        <taxon>Bacillati</taxon>
        <taxon>Bacillota</taxon>
        <taxon>Bacilli</taxon>
        <taxon>Lactobacillales</taxon>
        <taxon>Lactobacillaceae</taxon>
        <taxon>Lentilactobacillus</taxon>
    </lineage>
</organism>
<evidence type="ECO:0000256" key="12">
    <source>
        <dbReference type="ARBA" id="ARBA00023125"/>
    </source>
</evidence>
<evidence type="ECO:0000256" key="10">
    <source>
        <dbReference type="ARBA" id="ARBA00022842"/>
    </source>
</evidence>
<keyword evidence="7 15" id="KW-0235">DNA replication</keyword>
<comment type="subunit">
    <text evidence="15">Monomer.</text>
</comment>
<accession>A0ABQ3VUR1</accession>
<dbReference type="Proteomes" id="UP000604765">
    <property type="component" value="Unassembled WGS sequence"/>
</dbReference>
<keyword evidence="9 15" id="KW-0227">DNA damage</keyword>
<feature type="binding site" evidence="15">
    <location>
        <position position="110"/>
    </location>
    <ligand>
        <name>Mg(2+)</name>
        <dbReference type="ChEBI" id="CHEBI:18420"/>
    </ligand>
</feature>
<feature type="binding site" evidence="15">
    <location>
        <position position="12"/>
    </location>
    <ligand>
        <name>Mg(2+)</name>
        <dbReference type="ChEBI" id="CHEBI:18420"/>
    </ligand>
</feature>
<evidence type="ECO:0000256" key="6">
    <source>
        <dbReference type="ARBA" id="ARBA00022695"/>
    </source>
</evidence>
<dbReference type="NCBIfam" id="NF002677">
    <property type="entry name" value="PRK02406.1"/>
    <property type="match status" value="1"/>
</dbReference>
<keyword evidence="10 15" id="KW-0460">Magnesium</keyword>
<dbReference type="SUPFAM" id="SSF56672">
    <property type="entry name" value="DNA/RNA polymerases"/>
    <property type="match status" value="1"/>
</dbReference>
<dbReference type="InterPro" id="IPR053848">
    <property type="entry name" value="IMS_HHH_1"/>
</dbReference>
<dbReference type="Pfam" id="PF21999">
    <property type="entry name" value="IMS_HHH_1"/>
    <property type="match status" value="1"/>
</dbReference>
<reference evidence="17 18" key="1">
    <citation type="journal article" date="2021" name="Int. J. Syst. Evol. Microbiol.">
        <title>Lentilactobacillus fungorum sp. nov., isolated from spent mushroom substrates.</title>
        <authorList>
            <person name="Tohno M."/>
            <person name="Tanizawa Y."/>
            <person name="Kojima Y."/>
            <person name="Sakamoto M."/>
            <person name="Ohkuma M."/>
            <person name="Kobayashi H."/>
        </authorList>
    </citation>
    <scope>NUCLEOTIDE SEQUENCE [LARGE SCALE GENOMIC DNA]</scope>
    <source>
        <strain evidence="17 18">YK48G</strain>
    </source>
</reference>
<dbReference type="InterPro" id="IPR050116">
    <property type="entry name" value="DNA_polymerase-Y"/>
</dbReference>
<dbReference type="InterPro" id="IPR022880">
    <property type="entry name" value="DNApol_IV"/>
</dbReference>
<dbReference type="HAMAP" id="MF_01113">
    <property type="entry name" value="DNApol_IV"/>
    <property type="match status" value="1"/>
</dbReference>
<dbReference type="PROSITE" id="PS50173">
    <property type="entry name" value="UMUC"/>
    <property type="match status" value="1"/>
</dbReference>
<protein>
    <recommendedName>
        <fullName evidence="15">DNA polymerase IV</fullName>
        <shortName evidence="15">Pol IV</shortName>
        <ecNumber evidence="15">2.7.7.7</ecNumber>
    </recommendedName>
</protein>
<dbReference type="Gene3D" id="3.30.1490.100">
    <property type="entry name" value="DNA polymerase, Y-family, little finger domain"/>
    <property type="match status" value="1"/>
</dbReference>
<keyword evidence="5 15" id="KW-0808">Transferase</keyword>
<dbReference type="PANTHER" id="PTHR11076:SF33">
    <property type="entry name" value="DNA POLYMERASE KAPPA"/>
    <property type="match status" value="1"/>
</dbReference>
<dbReference type="RefSeq" id="WP_203628708.1">
    <property type="nucleotide sequence ID" value="NZ_BNJR01000004.1"/>
</dbReference>
<dbReference type="InterPro" id="IPR043502">
    <property type="entry name" value="DNA/RNA_pol_sf"/>
</dbReference>
<evidence type="ECO:0000256" key="1">
    <source>
        <dbReference type="ARBA" id="ARBA00004496"/>
    </source>
</evidence>
<dbReference type="InterPro" id="IPR001126">
    <property type="entry name" value="UmuC"/>
</dbReference>